<dbReference type="InterPro" id="IPR011335">
    <property type="entry name" value="Restrct_endonuc-II-like"/>
</dbReference>
<accession>B4D8I7</accession>
<dbReference type="GO" id="GO:0009307">
    <property type="term" value="P:DNA restriction-modification system"/>
    <property type="evidence" value="ECO:0007669"/>
    <property type="project" value="InterPro"/>
</dbReference>
<evidence type="ECO:0000259" key="2">
    <source>
        <dbReference type="Pfam" id="PF04471"/>
    </source>
</evidence>
<dbReference type="eggNOG" id="COG1715">
    <property type="taxonomic scope" value="Bacteria"/>
</dbReference>
<feature type="region of interest" description="Disordered" evidence="1">
    <location>
        <begin position="167"/>
        <end position="187"/>
    </location>
</feature>
<gene>
    <name evidence="4" type="ORF">CfE428DRAFT_5227</name>
</gene>
<evidence type="ECO:0000259" key="3">
    <source>
        <dbReference type="Pfam" id="PF14338"/>
    </source>
</evidence>
<name>B4D8I7_9BACT</name>
<comment type="caution">
    <text evidence="4">The sequence shown here is derived from an EMBL/GenBank/DDBJ whole genome shotgun (WGS) entry which is preliminary data.</text>
</comment>
<evidence type="ECO:0000313" key="5">
    <source>
        <dbReference type="Proteomes" id="UP000005824"/>
    </source>
</evidence>
<protein>
    <submittedName>
        <fullName evidence="4">Restriction endonuclease</fullName>
    </submittedName>
</protein>
<dbReference type="Gene3D" id="3.40.1350.10">
    <property type="match status" value="1"/>
</dbReference>
<keyword evidence="4" id="KW-0540">Nuclease</keyword>
<dbReference type="PANTHER" id="PTHR30015:SF7">
    <property type="entry name" value="TYPE IV METHYL-DIRECTED RESTRICTION ENZYME ECOKMRR"/>
    <property type="match status" value="1"/>
</dbReference>
<feature type="domain" description="Restriction system protein Mrr-like N-terminal" evidence="3">
    <location>
        <begin position="51"/>
        <end position="136"/>
    </location>
</feature>
<dbReference type="InParanoid" id="B4D8I7"/>
<evidence type="ECO:0000313" key="4">
    <source>
        <dbReference type="EMBL" id="EDY17209.1"/>
    </source>
</evidence>
<keyword evidence="5" id="KW-1185">Reference proteome</keyword>
<dbReference type="AlphaFoldDB" id="B4D8I7"/>
<organism evidence="4 5">
    <name type="scientific">Chthoniobacter flavus Ellin428</name>
    <dbReference type="NCBI Taxonomy" id="497964"/>
    <lineage>
        <taxon>Bacteria</taxon>
        <taxon>Pseudomonadati</taxon>
        <taxon>Verrucomicrobiota</taxon>
        <taxon>Spartobacteria</taxon>
        <taxon>Chthoniobacterales</taxon>
        <taxon>Chthoniobacteraceae</taxon>
        <taxon>Chthoniobacter</taxon>
    </lineage>
</organism>
<keyword evidence="4" id="KW-0255">Endonuclease</keyword>
<dbReference type="InterPro" id="IPR052906">
    <property type="entry name" value="Type_IV_Methyl-Rstrct_Enzyme"/>
</dbReference>
<evidence type="ECO:0000256" key="1">
    <source>
        <dbReference type="SAM" id="MobiDB-lite"/>
    </source>
</evidence>
<dbReference type="STRING" id="497964.CfE428DRAFT_5227"/>
<dbReference type="GO" id="GO:0015666">
    <property type="term" value="F:restriction endodeoxyribonuclease activity"/>
    <property type="evidence" value="ECO:0007669"/>
    <property type="project" value="TreeGrafter"/>
</dbReference>
<dbReference type="InterPro" id="IPR007560">
    <property type="entry name" value="Restrct_endonuc_IV_Mrr"/>
</dbReference>
<reference evidence="4 5" key="1">
    <citation type="journal article" date="2011" name="J. Bacteriol.">
        <title>Genome sequence of Chthoniobacter flavus Ellin428, an aerobic heterotrophic soil bacterium.</title>
        <authorList>
            <person name="Kant R."/>
            <person name="van Passel M.W."/>
            <person name="Palva A."/>
            <person name="Lucas S."/>
            <person name="Lapidus A."/>
            <person name="Glavina Del Rio T."/>
            <person name="Dalin E."/>
            <person name="Tice H."/>
            <person name="Bruce D."/>
            <person name="Goodwin L."/>
            <person name="Pitluck S."/>
            <person name="Larimer F.W."/>
            <person name="Land M.L."/>
            <person name="Hauser L."/>
            <person name="Sangwan P."/>
            <person name="de Vos W.M."/>
            <person name="Janssen P.H."/>
            <person name="Smidt H."/>
        </authorList>
    </citation>
    <scope>NUCLEOTIDE SEQUENCE [LARGE SCALE GENOMIC DNA]</scope>
    <source>
        <strain evidence="4 5">Ellin428</strain>
    </source>
</reference>
<dbReference type="Pfam" id="PF14338">
    <property type="entry name" value="Mrr_N"/>
    <property type="match status" value="1"/>
</dbReference>
<dbReference type="EMBL" id="ABVL01000022">
    <property type="protein sequence ID" value="EDY17209.1"/>
    <property type="molecule type" value="Genomic_DNA"/>
</dbReference>
<dbReference type="GO" id="GO:0003677">
    <property type="term" value="F:DNA binding"/>
    <property type="evidence" value="ECO:0007669"/>
    <property type="project" value="InterPro"/>
</dbReference>
<dbReference type="Pfam" id="PF04471">
    <property type="entry name" value="Mrr_cat"/>
    <property type="match status" value="1"/>
</dbReference>
<dbReference type="SUPFAM" id="SSF52980">
    <property type="entry name" value="Restriction endonuclease-like"/>
    <property type="match status" value="1"/>
</dbReference>
<dbReference type="Proteomes" id="UP000005824">
    <property type="component" value="Unassembled WGS sequence"/>
</dbReference>
<sequence length="357" mass="40193">MQTAGGYSIAWRRERRSNPRIFPDKLPWKDGFTNLTLRVRKELDLWASPTYDEMALPLLKLLADGQEHHQRDLSAQMGDVFQLSEEERNRLLPSSQSTTVRNRLGWAGFHLRKAGLAELSREATLRITPEGLKLLQNPPARLDRQALMTFEPFRKFILEQKQRNQRTAAAKAFDTAEPASTGDGEATPEERIEAAFTELRETLVADLLAKLATINPFRFEQVVLDLLVKMGYGGSRKEAAAVTQKTNDEGIDGVINEDRLGLDVIYVQAKRWKQNVGRPEIQNFVGALAGKKASKGVFITTSGFHDNAKDYAAGLHQKVILVDGRRLAELMIEHGIGVAEEHAYHVKKIDSDYFEDN</sequence>
<dbReference type="InterPro" id="IPR025745">
    <property type="entry name" value="Mrr-like_N_dom"/>
</dbReference>
<keyword evidence="4" id="KW-0378">Hydrolase</keyword>
<proteinExistence type="predicted"/>
<feature type="domain" description="Restriction endonuclease type IV Mrr" evidence="2">
    <location>
        <begin position="212"/>
        <end position="331"/>
    </location>
</feature>
<dbReference type="InterPro" id="IPR011856">
    <property type="entry name" value="tRNA_endonuc-like_dom_sf"/>
</dbReference>
<dbReference type="FunCoup" id="B4D8I7">
    <property type="interactions" value="12"/>
</dbReference>
<dbReference type="PANTHER" id="PTHR30015">
    <property type="entry name" value="MRR RESTRICTION SYSTEM PROTEIN"/>
    <property type="match status" value="1"/>
</dbReference>